<proteinExistence type="predicted"/>
<sequence length="83" mass="9793">MSSHHTFSGTNFECDHRAQLSNNGSIHRMLKYWRNNSKKKSKKPVLQKSSSFIEYRKNQPSNVIYQRLESYDEAKLEQLSNKS</sequence>
<dbReference type="EMBL" id="JRES01000438">
    <property type="protein sequence ID" value="KNC31216.1"/>
    <property type="molecule type" value="Genomic_DNA"/>
</dbReference>
<dbReference type="OMA" id="FECDHRA"/>
<accession>A0A0L0CG42</accession>
<feature type="compositionally biased region" description="Basic residues" evidence="1">
    <location>
        <begin position="33"/>
        <end position="45"/>
    </location>
</feature>
<name>A0A0L0CG42_LUCCU</name>
<comment type="caution">
    <text evidence="2">The sequence shown here is derived from an EMBL/GenBank/DDBJ whole genome shotgun (WGS) entry which is preliminary data.</text>
</comment>
<reference evidence="2 3" key="1">
    <citation type="journal article" date="2015" name="Nat. Commun.">
        <title>Lucilia cuprina genome unlocks parasitic fly biology to underpin future interventions.</title>
        <authorList>
            <person name="Anstead C.A."/>
            <person name="Korhonen P.K."/>
            <person name="Young N.D."/>
            <person name="Hall R.S."/>
            <person name="Jex A.R."/>
            <person name="Murali S.C."/>
            <person name="Hughes D.S."/>
            <person name="Lee S.F."/>
            <person name="Perry T."/>
            <person name="Stroehlein A.J."/>
            <person name="Ansell B.R."/>
            <person name="Breugelmans B."/>
            <person name="Hofmann A."/>
            <person name="Qu J."/>
            <person name="Dugan S."/>
            <person name="Lee S.L."/>
            <person name="Chao H."/>
            <person name="Dinh H."/>
            <person name="Han Y."/>
            <person name="Doddapaneni H.V."/>
            <person name="Worley K.C."/>
            <person name="Muzny D.M."/>
            <person name="Ioannidis P."/>
            <person name="Waterhouse R.M."/>
            <person name="Zdobnov E.M."/>
            <person name="James P.J."/>
            <person name="Bagnall N.H."/>
            <person name="Kotze A.C."/>
            <person name="Gibbs R.A."/>
            <person name="Richards S."/>
            <person name="Batterham P."/>
            <person name="Gasser R.B."/>
        </authorList>
    </citation>
    <scope>NUCLEOTIDE SEQUENCE [LARGE SCALE GENOMIC DNA]</scope>
    <source>
        <strain evidence="2 3">LS</strain>
        <tissue evidence="2">Full body</tissue>
    </source>
</reference>
<evidence type="ECO:0000313" key="3">
    <source>
        <dbReference type="Proteomes" id="UP000037069"/>
    </source>
</evidence>
<feature type="region of interest" description="Disordered" evidence="1">
    <location>
        <begin position="33"/>
        <end position="52"/>
    </location>
</feature>
<keyword evidence="3" id="KW-1185">Reference proteome</keyword>
<dbReference type="Proteomes" id="UP000037069">
    <property type="component" value="Unassembled WGS sequence"/>
</dbReference>
<evidence type="ECO:0000313" key="2">
    <source>
        <dbReference type="EMBL" id="KNC31216.1"/>
    </source>
</evidence>
<protein>
    <submittedName>
        <fullName evidence="2">Uncharacterized protein</fullName>
    </submittedName>
</protein>
<evidence type="ECO:0000256" key="1">
    <source>
        <dbReference type="SAM" id="MobiDB-lite"/>
    </source>
</evidence>
<dbReference type="OrthoDB" id="2499658at2759"/>
<organism evidence="2 3">
    <name type="scientific">Lucilia cuprina</name>
    <name type="common">Green bottle fly</name>
    <name type="synonym">Australian sheep blowfly</name>
    <dbReference type="NCBI Taxonomy" id="7375"/>
    <lineage>
        <taxon>Eukaryota</taxon>
        <taxon>Metazoa</taxon>
        <taxon>Ecdysozoa</taxon>
        <taxon>Arthropoda</taxon>
        <taxon>Hexapoda</taxon>
        <taxon>Insecta</taxon>
        <taxon>Pterygota</taxon>
        <taxon>Neoptera</taxon>
        <taxon>Endopterygota</taxon>
        <taxon>Diptera</taxon>
        <taxon>Brachycera</taxon>
        <taxon>Muscomorpha</taxon>
        <taxon>Oestroidea</taxon>
        <taxon>Calliphoridae</taxon>
        <taxon>Luciliinae</taxon>
        <taxon>Lucilia</taxon>
    </lineage>
</organism>
<gene>
    <name evidence="2" type="ORF">FF38_14378</name>
</gene>
<dbReference type="AlphaFoldDB" id="A0A0L0CG42"/>